<sequence>MLMGVLKNPACIYDMLTTKEEKITSRMSRGWSILKPLSGQFASVNTFRKLMLIFHALFLPPLYLDRISPFKNYVIGAQSAGGISEQKFYNMPTSSSQSGRPNTTVNIKTARHESYFYDYYKVMRSYFSCSFDAEISNASVMLLCTLQKFDGSF</sequence>
<protein>
    <submittedName>
        <fullName evidence="2">Uncharacterized protein</fullName>
    </submittedName>
</protein>
<accession>A0A915IJA8</accession>
<organism evidence="1 2">
    <name type="scientific">Romanomermis culicivorax</name>
    <name type="common">Nematode worm</name>
    <dbReference type="NCBI Taxonomy" id="13658"/>
    <lineage>
        <taxon>Eukaryota</taxon>
        <taxon>Metazoa</taxon>
        <taxon>Ecdysozoa</taxon>
        <taxon>Nematoda</taxon>
        <taxon>Enoplea</taxon>
        <taxon>Dorylaimia</taxon>
        <taxon>Mermithida</taxon>
        <taxon>Mermithoidea</taxon>
        <taxon>Mermithidae</taxon>
        <taxon>Romanomermis</taxon>
    </lineage>
</organism>
<dbReference type="Proteomes" id="UP000887565">
    <property type="component" value="Unplaced"/>
</dbReference>
<evidence type="ECO:0000313" key="2">
    <source>
        <dbReference type="WBParaSite" id="nRc.2.0.1.t14136-RA"/>
    </source>
</evidence>
<keyword evidence="1" id="KW-1185">Reference proteome</keyword>
<reference evidence="2" key="1">
    <citation type="submission" date="2022-11" db="UniProtKB">
        <authorList>
            <consortium name="WormBaseParasite"/>
        </authorList>
    </citation>
    <scope>IDENTIFICATION</scope>
</reference>
<name>A0A915IJA8_ROMCU</name>
<dbReference type="AlphaFoldDB" id="A0A915IJA8"/>
<proteinExistence type="predicted"/>
<evidence type="ECO:0000313" key="1">
    <source>
        <dbReference type="Proteomes" id="UP000887565"/>
    </source>
</evidence>
<dbReference type="WBParaSite" id="nRc.2.0.1.t14136-RA">
    <property type="protein sequence ID" value="nRc.2.0.1.t14136-RA"/>
    <property type="gene ID" value="nRc.2.0.1.g14136"/>
</dbReference>